<accession>A0A494VZG1</accession>
<evidence type="ECO:0000256" key="1">
    <source>
        <dbReference type="SAM" id="MobiDB-lite"/>
    </source>
</evidence>
<dbReference type="AlphaFoldDB" id="A0A494VZG1"/>
<reference evidence="2 3" key="1">
    <citation type="submission" date="2018-05" db="EMBL/GenBank/DDBJ databases">
        <title>Complete Genome Sequence of the Nonylphenol-Degrading Bacterium Sphingobium amiense DSM 16289T.</title>
        <authorList>
            <person name="Ootsuka M."/>
            <person name="Nishizawa T."/>
            <person name="Ohta H."/>
        </authorList>
    </citation>
    <scope>NUCLEOTIDE SEQUENCE [LARGE SCALE GENOMIC DNA]</scope>
    <source>
        <strain evidence="2 3">DSM 16289</strain>
    </source>
</reference>
<dbReference type="Proteomes" id="UP000279959">
    <property type="component" value="Chromosome"/>
</dbReference>
<feature type="region of interest" description="Disordered" evidence="1">
    <location>
        <begin position="123"/>
        <end position="154"/>
    </location>
</feature>
<feature type="compositionally biased region" description="Basic and acidic residues" evidence="1">
    <location>
        <begin position="127"/>
        <end position="138"/>
    </location>
</feature>
<dbReference type="KEGG" id="sami:SAMIE_1000170"/>
<sequence>MLNHIAIGAVAEQPAGKGAPPFAVTARPHVQLHESAGFLHILPRRGRFARLQADDGVADTQRFARLHRQVAGQAVALVQKADDGGSLRHRRAGNRFGADAADRAAFDLYRAGAVGGGHVVAAAGRQRQQEKARQDRQGLAHRGPGHAASGLHAS</sequence>
<dbReference type="EMBL" id="AP018664">
    <property type="protein sequence ID" value="BBD96516.1"/>
    <property type="molecule type" value="Genomic_DNA"/>
</dbReference>
<protein>
    <submittedName>
        <fullName evidence="2">Uncharacterized protein</fullName>
    </submittedName>
</protein>
<organism evidence="2 3">
    <name type="scientific">Sphingobium amiense</name>
    <dbReference type="NCBI Taxonomy" id="135719"/>
    <lineage>
        <taxon>Bacteria</taxon>
        <taxon>Pseudomonadati</taxon>
        <taxon>Pseudomonadota</taxon>
        <taxon>Alphaproteobacteria</taxon>
        <taxon>Sphingomonadales</taxon>
        <taxon>Sphingomonadaceae</taxon>
        <taxon>Sphingobium</taxon>
    </lineage>
</organism>
<evidence type="ECO:0000313" key="2">
    <source>
        <dbReference type="EMBL" id="BBD96516.1"/>
    </source>
</evidence>
<keyword evidence="3" id="KW-1185">Reference proteome</keyword>
<name>A0A494VZG1_9SPHN</name>
<evidence type="ECO:0000313" key="3">
    <source>
        <dbReference type="Proteomes" id="UP000279959"/>
    </source>
</evidence>
<gene>
    <name evidence="2" type="ORF">SAMIE_1000170</name>
</gene>
<proteinExistence type="predicted"/>